<sequence length="118" mass="13581">MRKLPFCFLLAAILYFAAPISCAIGDEPNARVKALVVDDARRKLAGEVVDYRTGVYSMLHEGGFSDSETREYIRPILEEYGFSEASIVKYFNLFDPHYHGGERERLEERRKMVETLLN</sequence>
<evidence type="ECO:0000256" key="1">
    <source>
        <dbReference type="SAM" id="SignalP"/>
    </source>
</evidence>
<feature type="signal peptide" evidence="1">
    <location>
        <begin position="1"/>
        <end position="23"/>
    </location>
</feature>
<evidence type="ECO:0000313" key="2">
    <source>
        <dbReference type="EMBL" id="MBB5142523.1"/>
    </source>
</evidence>
<feature type="chain" id="PRO_5031298681" description="DUF4296 domain-containing protein" evidence="1">
    <location>
        <begin position="24"/>
        <end position="118"/>
    </location>
</feature>
<name>A0A7W8BYX7_9BACT</name>
<dbReference type="Proteomes" id="UP000539075">
    <property type="component" value="Unassembled WGS sequence"/>
</dbReference>
<reference evidence="2 3" key="1">
    <citation type="submission" date="2020-08" db="EMBL/GenBank/DDBJ databases">
        <title>Genomic Encyclopedia of Type Strains, Phase IV (KMG-IV): sequencing the most valuable type-strain genomes for metagenomic binning, comparative biology and taxonomic classification.</title>
        <authorList>
            <person name="Goeker M."/>
        </authorList>
    </citation>
    <scope>NUCLEOTIDE SEQUENCE [LARGE SCALE GENOMIC DNA]</scope>
    <source>
        <strain evidence="2 3">DSM 11275</strain>
    </source>
</reference>
<evidence type="ECO:0008006" key="4">
    <source>
        <dbReference type="Google" id="ProtNLM"/>
    </source>
</evidence>
<organism evidence="2 3">
    <name type="scientific">Desulfovibrio intestinalis</name>
    <dbReference type="NCBI Taxonomy" id="58621"/>
    <lineage>
        <taxon>Bacteria</taxon>
        <taxon>Pseudomonadati</taxon>
        <taxon>Thermodesulfobacteriota</taxon>
        <taxon>Desulfovibrionia</taxon>
        <taxon>Desulfovibrionales</taxon>
        <taxon>Desulfovibrionaceae</taxon>
        <taxon>Desulfovibrio</taxon>
    </lineage>
</organism>
<keyword evidence="3" id="KW-1185">Reference proteome</keyword>
<protein>
    <recommendedName>
        <fullName evidence="4">DUF4296 domain-containing protein</fullName>
    </recommendedName>
</protein>
<dbReference type="RefSeq" id="WP_183717923.1">
    <property type="nucleotide sequence ID" value="NZ_JACHGO010000002.1"/>
</dbReference>
<proteinExistence type="predicted"/>
<gene>
    <name evidence="2" type="ORF">HNQ38_000602</name>
</gene>
<dbReference type="AlphaFoldDB" id="A0A7W8BYX7"/>
<evidence type="ECO:0000313" key="3">
    <source>
        <dbReference type="Proteomes" id="UP000539075"/>
    </source>
</evidence>
<keyword evidence="1" id="KW-0732">Signal</keyword>
<comment type="caution">
    <text evidence="2">The sequence shown here is derived from an EMBL/GenBank/DDBJ whole genome shotgun (WGS) entry which is preliminary data.</text>
</comment>
<dbReference type="EMBL" id="JACHGO010000002">
    <property type="protein sequence ID" value="MBB5142523.1"/>
    <property type="molecule type" value="Genomic_DNA"/>
</dbReference>
<accession>A0A7W8BYX7</accession>